<feature type="coiled-coil region" evidence="1">
    <location>
        <begin position="516"/>
        <end position="550"/>
    </location>
</feature>
<dbReference type="EMBL" id="HBGD01002703">
    <property type="protein sequence ID" value="CAD9079008.1"/>
    <property type="molecule type" value="Transcribed_RNA"/>
</dbReference>
<reference evidence="4" key="1">
    <citation type="submission" date="2021-01" db="EMBL/GenBank/DDBJ databases">
        <authorList>
            <person name="Corre E."/>
            <person name="Pelletier E."/>
            <person name="Niang G."/>
            <person name="Scheremetjew M."/>
            <person name="Finn R."/>
            <person name="Kale V."/>
            <person name="Holt S."/>
            <person name="Cochrane G."/>
            <person name="Meng A."/>
            <person name="Brown T."/>
            <person name="Cohen L."/>
        </authorList>
    </citation>
    <scope>NUCLEOTIDE SEQUENCE</scope>
    <source>
        <strain evidence="4">WS</strain>
    </source>
</reference>
<name>A0A7S1PHJ3_9EUKA</name>
<feature type="region of interest" description="Disordered" evidence="2">
    <location>
        <begin position="490"/>
        <end position="510"/>
    </location>
</feature>
<evidence type="ECO:0000256" key="2">
    <source>
        <dbReference type="SAM" id="MobiDB-lite"/>
    </source>
</evidence>
<evidence type="ECO:0000256" key="3">
    <source>
        <dbReference type="SAM" id="Phobius"/>
    </source>
</evidence>
<feature type="compositionally biased region" description="Low complexity" evidence="2">
    <location>
        <begin position="496"/>
        <end position="510"/>
    </location>
</feature>
<gene>
    <name evidence="4" type="ORF">PCOS0759_LOCUS2240</name>
</gene>
<organism evidence="4">
    <name type="scientific">Percolomonas cosmopolitus</name>
    <dbReference type="NCBI Taxonomy" id="63605"/>
    <lineage>
        <taxon>Eukaryota</taxon>
        <taxon>Discoba</taxon>
        <taxon>Heterolobosea</taxon>
        <taxon>Tetramitia</taxon>
        <taxon>Eutetramitia</taxon>
        <taxon>Percolomonadidae</taxon>
        <taxon>Percolomonas</taxon>
    </lineage>
</organism>
<evidence type="ECO:0000313" key="4">
    <source>
        <dbReference type="EMBL" id="CAD9079008.1"/>
    </source>
</evidence>
<evidence type="ECO:0000256" key="1">
    <source>
        <dbReference type="SAM" id="Coils"/>
    </source>
</evidence>
<protein>
    <submittedName>
        <fullName evidence="4">Uncharacterized protein</fullName>
    </submittedName>
</protein>
<keyword evidence="1" id="KW-0175">Coiled coil</keyword>
<keyword evidence="3" id="KW-1133">Transmembrane helix</keyword>
<accession>A0A7S1PHJ3</accession>
<proteinExistence type="predicted"/>
<dbReference type="AlphaFoldDB" id="A0A7S1PHJ3"/>
<keyword evidence="3" id="KW-0812">Transmembrane</keyword>
<feature type="transmembrane region" description="Helical" evidence="3">
    <location>
        <begin position="596"/>
        <end position="616"/>
    </location>
</feature>
<sequence length="647" mass="73912">MKQLQKSFIFNIQLTHLLYLLSSKEFIANVHYKAGHRRVVVGEWRDTEAHQMDALVDSDKGGMNRMVHSRDESTIQVPLVNVVTDDAIQQKANSSSTHTEDFWKECAIVEVLGNDVGHTANQPTHTTMDTHAPKGRVVGACTTRISSTKHLTRPMTFRKDISNILPSVLSYGVSSEVQCCATEDIELKFGAKTESNALPSRNHSGMDSVFSRDDSLLLEEEDTTTSTTFHSNVSEPIQITEGSLLPPMFPHTKDRRNDVKSSLIRHLPSNHNHHLIQFVNSTSILIEGREDAMELGVRLCATEVQCNDDRGISRTVTLVNIHFWSQFKKTVWGFTQMIDNLIFQQTETSYAQWLDLVQQGIRSIHAKKDPKKWNALLPLIDFDAEVASEPLVYFCMETGDPLSLSMLHKSIDRRQSLSSRRGMHRLFMSTALDREQSEDEDELNQSDTIQNVSSIPSNMTHTILSDDDTGEDEEFFDAEFDASLQNTLATPLSPKTPSHTAHAATTPSQTPRHITLRQLKQQINDLSCEAQQTKVKLKQLQKKYSNQKIQECVDEYLDQLNGIWKQCQLSYDTLQREKKYHESMYETLLHRSFDQIRSLAIGFMSGLMFAALLWMLKHKLRWSDYFALMWRFIHKIGVRLRLQRGQT</sequence>
<keyword evidence="3" id="KW-0472">Membrane</keyword>